<keyword evidence="3" id="KW-1185">Reference proteome</keyword>
<name>A0A8H9IUJ0_9PSEU</name>
<dbReference type="OrthoDB" id="3700228at2"/>
<proteinExistence type="predicted"/>
<feature type="domain" description="Carrier" evidence="1">
    <location>
        <begin position="6"/>
        <end position="72"/>
    </location>
</feature>
<evidence type="ECO:0000313" key="3">
    <source>
        <dbReference type="Proteomes" id="UP000658656"/>
    </source>
</evidence>
<evidence type="ECO:0000259" key="1">
    <source>
        <dbReference type="Pfam" id="PF00550"/>
    </source>
</evidence>
<reference evidence="2" key="2">
    <citation type="submission" date="2020-09" db="EMBL/GenBank/DDBJ databases">
        <authorList>
            <person name="Sun Q."/>
            <person name="Zhou Y."/>
        </authorList>
    </citation>
    <scope>NUCLEOTIDE SEQUENCE</scope>
    <source>
        <strain evidence="2">CGMCC 4.7679</strain>
    </source>
</reference>
<dbReference type="Gene3D" id="1.10.1200.10">
    <property type="entry name" value="ACP-like"/>
    <property type="match status" value="1"/>
</dbReference>
<dbReference type="SUPFAM" id="SSF47336">
    <property type="entry name" value="ACP-like"/>
    <property type="match status" value="1"/>
</dbReference>
<reference evidence="2" key="1">
    <citation type="journal article" date="2014" name="Int. J. Syst. Evol. Microbiol.">
        <title>Complete genome sequence of Corynebacterium casei LMG S-19264T (=DSM 44701T), isolated from a smear-ripened cheese.</title>
        <authorList>
            <consortium name="US DOE Joint Genome Institute (JGI-PGF)"/>
            <person name="Walter F."/>
            <person name="Albersmeier A."/>
            <person name="Kalinowski J."/>
            <person name="Ruckert C."/>
        </authorList>
    </citation>
    <scope>NUCLEOTIDE SEQUENCE</scope>
    <source>
        <strain evidence="2">CGMCC 4.7679</strain>
    </source>
</reference>
<dbReference type="InterPro" id="IPR036736">
    <property type="entry name" value="ACP-like_sf"/>
</dbReference>
<dbReference type="Pfam" id="PF00550">
    <property type="entry name" value="PP-binding"/>
    <property type="match status" value="1"/>
</dbReference>
<organism evidence="2 3">
    <name type="scientific">Amycolatopsis bartoniae</name>
    <dbReference type="NCBI Taxonomy" id="941986"/>
    <lineage>
        <taxon>Bacteria</taxon>
        <taxon>Bacillati</taxon>
        <taxon>Actinomycetota</taxon>
        <taxon>Actinomycetes</taxon>
        <taxon>Pseudonocardiales</taxon>
        <taxon>Pseudonocardiaceae</taxon>
        <taxon>Amycolatopsis</taxon>
    </lineage>
</organism>
<dbReference type="RefSeq" id="WP_145932792.1">
    <property type="nucleotide sequence ID" value="NZ_BNAV01000006.1"/>
</dbReference>
<dbReference type="EMBL" id="BNAV01000006">
    <property type="protein sequence ID" value="GHF66334.1"/>
    <property type="molecule type" value="Genomic_DNA"/>
</dbReference>
<comment type="caution">
    <text evidence="2">The sequence shown here is derived from an EMBL/GenBank/DDBJ whole genome shotgun (WGS) entry which is preliminary data.</text>
</comment>
<sequence length="81" mass="8639">MSSLTAVLALLAEVGLDEDALAGSGPATTLREDLGLSSVETTDLQLELRKRTGVAVDLWDQQDYTLGELEALLSQRPEPAL</sequence>
<dbReference type="Proteomes" id="UP000658656">
    <property type="component" value="Unassembled WGS sequence"/>
</dbReference>
<dbReference type="AlphaFoldDB" id="A0A8H9IUJ0"/>
<evidence type="ECO:0000313" key="2">
    <source>
        <dbReference type="EMBL" id="GHF66334.1"/>
    </source>
</evidence>
<dbReference type="InterPro" id="IPR009081">
    <property type="entry name" value="PP-bd_ACP"/>
</dbReference>
<gene>
    <name evidence="2" type="ORF">GCM10017566_45140</name>
</gene>
<protein>
    <recommendedName>
        <fullName evidence="1">Carrier domain-containing protein</fullName>
    </recommendedName>
</protein>
<accession>A0A8H9IUJ0</accession>